<dbReference type="GO" id="GO:0005829">
    <property type="term" value="C:cytosol"/>
    <property type="evidence" value="ECO:0007669"/>
    <property type="project" value="TreeGrafter"/>
</dbReference>
<proteinExistence type="predicted"/>
<reference evidence="4" key="1">
    <citation type="submission" date="2021-01" db="EMBL/GenBank/DDBJ databases">
        <authorList>
            <person name="Corre E."/>
            <person name="Pelletier E."/>
            <person name="Niang G."/>
            <person name="Scheremetjew M."/>
            <person name="Finn R."/>
            <person name="Kale V."/>
            <person name="Holt S."/>
            <person name="Cochrane G."/>
            <person name="Meng A."/>
            <person name="Brown T."/>
            <person name="Cohen L."/>
        </authorList>
    </citation>
    <scope>NUCLEOTIDE SEQUENCE</scope>
    <source>
        <strain evidence="4">RCC1130</strain>
    </source>
</reference>
<organism evidence="4">
    <name type="scientific">Calcidiscus leptoporus</name>
    <dbReference type="NCBI Taxonomy" id="127549"/>
    <lineage>
        <taxon>Eukaryota</taxon>
        <taxon>Haptista</taxon>
        <taxon>Haptophyta</taxon>
        <taxon>Prymnesiophyceae</taxon>
        <taxon>Coccolithales</taxon>
        <taxon>Calcidiscaceae</taxon>
        <taxon>Calcidiscus</taxon>
    </lineage>
</organism>
<evidence type="ECO:0000256" key="1">
    <source>
        <dbReference type="ARBA" id="ARBA00022801"/>
    </source>
</evidence>
<sequence>MSKVLQHLVSKQKRRLAVDGFDLDLSYITEQVIAMGLPCTGLSGIYRNPQSEVISFLNTYHEDRYLIYNLCTRPQDQYDVEKFAGRVMNFPFEDHGVPPLKMVDQLAHSVSEWLEVSADRVVCIHCLAGKGRTGLMVCASLLLMGKFSTAAEAMAYYGVQRMKNKKGVTQASQRRWVEYYQQTLSQTLRFEVPRTLVRVEAVEYTGKALSVQILAPGGEELHDTGLFPAQTNCAFTFSEDVCLQVCDEDRKPMAQLWLHAAFIDTARLVCDKNWFDLERHNSKSKRLKKATIIFTFESEGGFDDGGGKTWPPSTDGWYSAIADHPGENQEDDDDLIYEDYYADAVSEGRNSEAEEDSLSAMSGSLCSMSRRSEALGVTTPDDFGSALEDGEVEAAEGLSAAEERALSARRKQVHFIPAIKNLFGWE</sequence>
<dbReference type="InterPro" id="IPR029021">
    <property type="entry name" value="Prot-tyrosine_phosphatase-like"/>
</dbReference>
<dbReference type="PROSITE" id="PS51181">
    <property type="entry name" value="PPASE_TENSIN"/>
    <property type="match status" value="1"/>
</dbReference>
<feature type="domain" description="Phosphatase tensin-type" evidence="3">
    <location>
        <begin position="14"/>
        <end position="187"/>
    </location>
</feature>
<dbReference type="PROSITE" id="PS00383">
    <property type="entry name" value="TYR_PHOSPHATASE_1"/>
    <property type="match status" value="1"/>
</dbReference>
<dbReference type="Gene3D" id="3.90.190.10">
    <property type="entry name" value="Protein tyrosine phosphatase superfamily"/>
    <property type="match status" value="1"/>
</dbReference>
<feature type="domain" description="Tyrosine specific protein phosphatases" evidence="2">
    <location>
        <begin position="100"/>
        <end position="175"/>
    </location>
</feature>
<evidence type="ECO:0000259" key="2">
    <source>
        <dbReference type="PROSITE" id="PS50056"/>
    </source>
</evidence>
<protein>
    <recommendedName>
        <fullName evidence="5">Phosphatidylinositol-3,4,5-trisphosphate 3-phosphatase</fullName>
    </recommendedName>
</protein>
<dbReference type="EMBL" id="HBER01027230">
    <property type="protein sequence ID" value="CAD8538435.1"/>
    <property type="molecule type" value="Transcribed_RNA"/>
</dbReference>
<dbReference type="Pfam" id="PF22785">
    <property type="entry name" value="Tc-R-P"/>
    <property type="match status" value="1"/>
</dbReference>
<evidence type="ECO:0000259" key="3">
    <source>
        <dbReference type="PROSITE" id="PS51181"/>
    </source>
</evidence>
<dbReference type="PANTHER" id="PTHR12305">
    <property type="entry name" value="PHOSPHATASE WITH HOMOLOGY TO TENSIN"/>
    <property type="match status" value="1"/>
</dbReference>
<accession>A0A7S0J1M7</accession>
<name>A0A7S0J1M7_9EUKA</name>
<dbReference type="InterPro" id="IPR051281">
    <property type="entry name" value="Dual-spec_lipid-protein_phosph"/>
</dbReference>
<keyword evidence="1" id="KW-0378">Hydrolase</keyword>
<gene>
    <name evidence="4" type="ORF">CLEP1334_LOCUS13718</name>
</gene>
<dbReference type="SUPFAM" id="SSF52799">
    <property type="entry name" value="(Phosphotyrosine protein) phosphatases II"/>
    <property type="match status" value="1"/>
</dbReference>
<dbReference type="InterPro" id="IPR000387">
    <property type="entry name" value="Tyr_Pase_dom"/>
</dbReference>
<dbReference type="GO" id="GO:0016314">
    <property type="term" value="F:phosphatidylinositol-3,4,5-trisphosphate 3-phosphatase activity"/>
    <property type="evidence" value="ECO:0007669"/>
    <property type="project" value="TreeGrafter"/>
</dbReference>
<evidence type="ECO:0008006" key="5">
    <source>
        <dbReference type="Google" id="ProtNLM"/>
    </source>
</evidence>
<dbReference type="InterPro" id="IPR029023">
    <property type="entry name" value="Tensin_phosphatase"/>
</dbReference>
<dbReference type="PROSITE" id="PS50056">
    <property type="entry name" value="TYR_PHOSPHATASE_2"/>
    <property type="match status" value="1"/>
</dbReference>
<evidence type="ECO:0000313" key="4">
    <source>
        <dbReference type="EMBL" id="CAD8538435.1"/>
    </source>
</evidence>
<dbReference type="AlphaFoldDB" id="A0A7S0J1M7"/>
<dbReference type="InterPro" id="IPR016130">
    <property type="entry name" value="Tyr_Pase_AS"/>
</dbReference>